<keyword evidence="3" id="KW-0862">Zinc</keyword>
<proteinExistence type="predicted"/>
<dbReference type="FunFam" id="3.30.160.60:FF:000446">
    <property type="entry name" value="Zinc finger protein"/>
    <property type="match status" value="1"/>
</dbReference>
<dbReference type="AlphaFoldDB" id="A0ABD2M3H5"/>
<dbReference type="SMART" id="SM00355">
    <property type="entry name" value="ZnF_C2H2"/>
    <property type="match status" value="2"/>
</dbReference>
<evidence type="ECO:0000256" key="3">
    <source>
        <dbReference type="ARBA" id="ARBA00022833"/>
    </source>
</evidence>
<feature type="region of interest" description="Disordered" evidence="5">
    <location>
        <begin position="1"/>
        <end position="51"/>
    </location>
</feature>
<evidence type="ECO:0000313" key="7">
    <source>
        <dbReference type="EMBL" id="KAL3122072.1"/>
    </source>
</evidence>
<evidence type="ECO:0000256" key="2">
    <source>
        <dbReference type="ARBA" id="ARBA00022771"/>
    </source>
</evidence>
<organism evidence="7 8">
    <name type="scientific">Heterodera trifolii</name>
    <dbReference type="NCBI Taxonomy" id="157864"/>
    <lineage>
        <taxon>Eukaryota</taxon>
        <taxon>Metazoa</taxon>
        <taxon>Ecdysozoa</taxon>
        <taxon>Nematoda</taxon>
        <taxon>Chromadorea</taxon>
        <taxon>Rhabditida</taxon>
        <taxon>Tylenchina</taxon>
        <taxon>Tylenchomorpha</taxon>
        <taxon>Tylenchoidea</taxon>
        <taxon>Heteroderidae</taxon>
        <taxon>Heteroderinae</taxon>
        <taxon>Heterodera</taxon>
    </lineage>
</organism>
<dbReference type="GO" id="GO:0005634">
    <property type="term" value="C:nucleus"/>
    <property type="evidence" value="ECO:0007669"/>
    <property type="project" value="UniProtKB-ARBA"/>
</dbReference>
<feature type="domain" description="C2H2-type" evidence="6">
    <location>
        <begin position="151"/>
        <end position="180"/>
    </location>
</feature>
<evidence type="ECO:0000259" key="6">
    <source>
        <dbReference type="PROSITE" id="PS50157"/>
    </source>
</evidence>
<keyword evidence="1" id="KW-0479">Metal-binding</keyword>
<dbReference type="InterPro" id="IPR036236">
    <property type="entry name" value="Znf_C2H2_sf"/>
</dbReference>
<feature type="region of interest" description="Disordered" evidence="5">
    <location>
        <begin position="171"/>
        <end position="197"/>
    </location>
</feature>
<feature type="domain" description="C2H2-type" evidence="6">
    <location>
        <begin position="54"/>
        <end position="81"/>
    </location>
</feature>
<dbReference type="Gene3D" id="3.30.160.60">
    <property type="entry name" value="Classic Zinc Finger"/>
    <property type="match status" value="2"/>
</dbReference>
<dbReference type="GO" id="GO:0008270">
    <property type="term" value="F:zinc ion binding"/>
    <property type="evidence" value="ECO:0007669"/>
    <property type="project" value="UniProtKB-KW"/>
</dbReference>
<evidence type="ECO:0000313" key="8">
    <source>
        <dbReference type="Proteomes" id="UP001620626"/>
    </source>
</evidence>
<dbReference type="SUPFAM" id="SSF57667">
    <property type="entry name" value="beta-beta-alpha zinc fingers"/>
    <property type="match status" value="1"/>
</dbReference>
<accession>A0ABD2M3H5</accession>
<gene>
    <name evidence="7" type="ORF">niasHT_009365</name>
</gene>
<dbReference type="PROSITE" id="PS50157">
    <property type="entry name" value="ZINC_FINGER_C2H2_2"/>
    <property type="match status" value="2"/>
</dbReference>
<name>A0ABD2M3H5_9BILA</name>
<dbReference type="GO" id="GO:0000122">
    <property type="term" value="P:negative regulation of transcription by RNA polymerase II"/>
    <property type="evidence" value="ECO:0007669"/>
    <property type="project" value="UniProtKB-ARBA"/>
</dbReference>
<dbReference type="PROSITE" id="PS00028">
    <property type="entry name" value="ZINC_FINGER_C2H2_1"/>
    <property type="match status" value="2"/>
</dbReference>
<evidence type="ECO:0000256" key="4">
    <source>
        <dbReference type="PROSITE-ProRule" id="PRU00042"/>
    </source>
</evidence>
<keyword evidence="2 4" id="KW-0863">Zinc-finger</keyword>
<dbReference type="Pfam" id="PF00096">
    <property type="entry name" value="zf-C2H2"/>
    <property type="match status" value="2"/>
</dbReference>
<sequence>MEEEELSWTDGRRSRKSQQNGITNGEDSKETAVPKATLKRKHPPLPSSSCGGKHVCVECGKSYATSSNLSRHKQTHRSWSTRKRHVGRQMRRKSGRVSHLRQRVRVNARTKHAPVNAQCAAQMRHMRQAILAPVAAEGTHPKPHGAHEKRWHCEQCGRVFALRSYLSKHLEQHHHNGSRKKGTAEEMGTVLPSDGLR</sequence>
<protein>
    <recommendedName>
        <fullName evidence="6">C2H2-type domain-containing protein</fullName>
    </recommendedName>
</protein>
<comment type="caution">
    <text evidence="7">The sequence shown here is derived from an EMBL/GenBank/DDBJ whole genome shotgun (WGS) entry which is preliminary data.</text>
</comment>
<keyword evidence="8" id="KW-1185">Reference proteome</keyword>
<reference evidence="7 8" key="1">
    <citation type="submission" date="2024-10" db="EMBL/GenBank/DDBJ databases">
        <authorList>
            <person name="Kim D."/>
        </authorList>
    </citation>
    <scope>NUCLEOTIDE SEQUENCE [LARGE SCALE GENOMIC DNA]</scope>
    <source>
        <strain evidence="7">BH-2024</strain>
    </source>
</reference>
<dbReference type="InterPro" id="IPR013087">
    <property type="entry name" value="Znf_C2H2_type"/>
</dbReference>
<evidence type="ECO:0000256" key="5">
    <source>
        <dbReference type="SAM" id="MobiDB-lite"/>
    </source>
</evidence>
<dbReference type="Proteomes" id="UP001620626">
    <property type="component" value="Unassembled WGS sequence"/>
</dbReference>
<evidence type="ECO:0000256" key="1">
    <source>
        <dbReference type="ARBA" id="ARBA00022723"/>
    </source>
</evidence>
<dbReference type="EMBL" id="JBICBT010000159">
    <property type="protein sequence ID" value="KAL3122072.1"/>
    <property type="molecule type" value="Genomic_DNA"/>
</dbReference>